<sequence>MNRIIVFALMFFCMTMQIEAQTLSEEEVTAKMYQAFELNKAAKKAEALELFLIVGENTKQQRNEGERQVYVCSQTMACQCYELLGRYKEGYLLGKSLLQGKLNDTERKDVGHLYAMNGYMYACEFIQRDEKGRADYKRGRELISEILPYSDGQVKEYAETKIPLSWYFEGAQYAMTQSYDEALSSYEEALNGFRDLGRVSEEVDVLSGIASVKAHLCKFDEAKRVYYQAFVLAHQNGKVNKQMDVLRELWSLGNSTGDMKLIRSASASMDSLVEKAGDVKMKFAYYHQKGDEAKSKGQYNLAEKWYIKGKELAEGDNKDPAASKHLAYNKLRNLYIATGQYDDAIAYGRKVLEEYQKQMNPEEDAYYLPYSLVADIYRLKGDKENCFACIDSLFKSESRMKEPRELCQMYMVRARCHNGFKEYSAALADYKKADEILASKYPQTEENRIMLLASMGGTEHRLDMYDESEKHYQLYADYTKQLYGEKSMEYINALMMLANAEGFSKHLDAGCTHYTDAAFRLKELMKERIPMMSVEERESLWSPVSSLFTMMTPYAIEANRYQDEFTASCYDALVMSKSFLLESERSLFDVVKKEGTDDDMKDYMLLTLMKNQIKEWEKEQAHYADSILSMSQRADQLAARLTERCRSFDNITRFMDIDYATVKSALKPNEVLLDFTDYVSETMGRKYAAYIINKSDEYPLVKYLFAERQIDSLGITRPDMYYNQDYAPEVLKLLWEPLRAYIAEGSTVYYVPSQLLFQVSLESLPLADGSLLGNHYNFVRLSSARELVKAQSPVLAFAPHSAVLYGGLQYDIQPTAMIEEAKKYDLTDLLVMRGDMVRGDSVFCELPGSKQEIMQIESLLKASKWQVTPRMGMEGTEESFLSMHGNAPQLLQIATHGFYYTPERAAHVDYLKGYSDAMMLSGIVLSGGNAAWRGKELPDGVLGGILTANNIARLDLSGTEMVVLSACQSGQGKATSEGLYGLQRAFKKAGVGTMVMALWSVSDKVATEFMTAFYEQLASKQCKWNKRKAFENAKSIIREKYPDPYYWAAFVMLD</sequence>
<accession>A0A5M5DPL0</accession>
<dbReference type="InterPro" id="IPR019734">
    <property type="entry name" value="TPR_rpt"/>
</dbReference>
<keyword evidence="1" id="KW-0732">Signal</keyword>
<dbReference type="SMART" id="SM00028">
    <property type="entry name" value="TPR"/>
    <property type="match status" value="5"/>
</dbReference>
<dbReference type="PANTHER" id="PTHR10098">
    <property type="entry name" value="RAPSYN-RELATED"/>
    <property type="match status" value="1"/>
</dbReference>
<dbReference type="InterPro" id="IPR011990">
    <property type="entry name" value="TPR-like_helical_dom_sf"/>
</dbReference>
<evidence type="ECO:0000313" key="4">
    <source>
        <dbReference type="Proteomes" id="UP000473905"/>
    </source>
</evidence>
<dbReference type="EMBL" id="VWKB01000050">
    <property type="protein sequence ID" value="KAA4089882.1"/>
    <property type="molecule type" value="Genomic_DNA"/>
</dbReference>
<evidence type="ECO:0000256" key="1">
    <source>
        <dbReference type="SAM" id="SignalP"/>
    </source>
</evidence>
<dbReference type="RefSeq" id="WP_004320213.1">
    <property type="nucleotide sequence ID" value="NZ_DAWEDY010000063.1"/>
</dbReference>
<dbReference type="AlphaFoldDB" id="A0A5M5DPL0"/>
<reference evidence="3 4" key="1">
    <citation type="journal article" date="2019" name="Nat. Med.">
        <title>A library of human gut bacterial isolates paired with longitudinal multiomics data enables mechanistic microbiome research.</title>
        <authorList>
            <person name="Poyet M."/>
            <person name="Groussin M."/>
            <person name="Gibbons S.M."/>
            <person name="Avila-Pacheco J."/>
            <person name="Jiang X."/>
            <person name="Kearney S.M."/>
            <person name="Perrotta A.R."/>
            <person name="Berdy B."/>
            <person name="Zhao S."/>
            <person name="Lieberman T.D."/>
            <person name="Swanson P.K."/>
            <person name="Smith M."/>
            <person name="Roesemann S."/>
            <person name="Alexander J.E."/>
            <person name="Rich S.A."/>
            <person name="Livny J."/>
            <person name="Vlamakis H."/>
            <person name="Clish C."/>
            <person name="Bullock K."/>
            <person name="Deik A."/>
            <person name="Scott J."/>
            <person name="Pierce K.A."/>
            <person name="Xavier R.J."/>
            <person name="Alm E.J."/>
        </authorList>
    </citation>
    <scope>NUCLEOTIDE SEQUENCE [LARGE SCALE GENOMIC DNA]</scope>
    <source>
        <strain evidence="3 4">BIOML-A134</strain>
    </source>
</reference>
<dbReference type="Pfam" id="PF12770">
    <property type="entry name" value="CHAT"/>
    <property type="match status" value="1"/>
</dbReference>
<dbReference type="InterPro" id="IPR024983">
    <property type="entry name" value="CHAT_dom"/>
</dbReference>
<feature type="domain" description="CHAT" evidence="2">
    <location>
        <begin position="727"/>
        <end position="1052"/>
    </location>
</feature>
<comment type="caution">
    <text evidence="3">The sequence shown here is derived from an EMBL/GenBank/DDBJ whole genome shotgun (WGS) entry which is preliminary data.</text>
</comment>
<name>A0A5M5DPL0_BACOV</name>
<dbReference type="Proteomes" id="UP000473905">
    <property type="component" value="Unassembled WGS sequence"/>
</dbReference>
<keyword evidence="4" id="KW-1185">Reference proteome</keyword>
<feature type="chain" id="PRO_5030132831" evidence="1">
    <location>
        <begin position="21"/>
        <end position="1054"/>
    </location>
</feature>
<dbReference type="SUPFAM" id="SSF48452">
    <property type="entry name" value="TPR-like"/>
    <property type="match status" value="2"/>
</dbReference>
<evidence type="ECO:0000259" key="2">
    <source>
        <dbReference type="Pfam" id="PF12770"/>
    </source>
</evidence>
<organism evidence="3 4">
    <name type="scientific">Bacteroides ovatus</name>
    <dbReference type="NCBI Taxonomy" id="28116"/>
    <lineage>
        <taxon>Bacteria</taxon>
        <taxon>Pseudomonadati</taxon>
        <taxon>Bacteroidota</taxon>
        <taxon>Bacteroidia</taxon>
        <taxon>Bacteroidales</taxon>
        <taxon>Bacteroidaceae</taxon>
        <taxon>Bacteroides</taxon>
    </lineage>
</organism>
<proteinExistence type="predicted"/>
<dbReference type="Gene3D" id="1.25.40.10">
    <property type="entry name" value="Tetratricopeptide repeat domain"/>
    <property type="match status" value="3"/>
</dbReference>
<protein>
    <submittedName>
        <fullName evidence="3">CHAT domain-containing protein</fullName>
    </submittedName>
</protein>
<evidence type="ECO:0000313" key="3">
    <source>
        <dbReference type="EMBL" id="KAA4089882.1"/>
    </source>
</evidence>
<feature type="signal peptide" evidence="1">
    <location>
        <begin position="1"/>
        <end position="20"/>
    </location>
</feature>
<gene>
    <name evidence="3" type="ORF">F3D66_26385</name>
</gene>